<evidence type="ECO:0000256" key="10">
    <source>
        <dbReference type="SAM" id="SignalP"/>
    </source>
</evidence>
<dbReference type="NCBIfam" id="TIGR04057">
    <property type="entry name" value="SusC_RagA_signa"/>
    <property type="match status" value="1"/>
</dbReference>
<dbReference type="SUPFAM" id="SSF56935">
    <property type="entry name" value="Porins"/>
    <property type="match status" value="1"/>
</dbReference>
<keyword evidence="2 8" id="KW-0813">Transport</keyword>
<dbReference type="InterPro" id="IPR000531">
    <property type="entry name" value="Beta-barrel_TonB"/>
</dbReference>
<keyword evidence="7 8" id="KW-0998">Cell outer membrane</keyword>
<evidence type="ECO:0000256" key="2">
    <source>
        <dbReference type="ARBA" id="ARBA00022448"/>
    </source>
</evidence>
<accession>A0A7L5E757</accession>
<dbReference type="InterPro" id="IPR037066">
    <property type="entry name" value="Plug_dom_sf"/>
</dbReference>
<keyword evidence="14" id="KW-1185">Reference proteome</keyword>
<dbReference type="Pfam" id="PF07715">
    <property type="entry name" value="Plug"/>
    <property type="match status" value="1"/>
</dbReference>
<feature type="domain" description="TonB-dependent receptor-like beta-barrel" evidence="11">
    <location>
        <begin position="439"/>
        <end position="805"/>
    </location>
</feature>
<feature type="chain" id="PRO_5029572795" evidence="10">
    <location>
        <begin position="21"/>
        <end position="984"/>
    </location>
</feature>
<reference evidence="13 14" key="1">
    <citation type="submission" date="2020-04" db="EMBL/GenBank/DDBJ databases">
        <title>Genome sequencing of novel species.</title>
        <authorList>
            <person name="Heo J."/>
            <person name="Kim S.-J."/>
            <person name="Kim J.-S."/>
            <person name="Hong S.-B."/>
            <person name="Kwon S.-W."/>
        </authorList>
    </citation>
    <scope>NUCLEOTIDE SEQUENCE [LARGE SCALE GENOMIC DNA]</scope>
    <source>
        <strain evidence="13 14">F39-2</strain>
    </source>
</reference>
<evidence type="ECO:0000256" key="7">
    <source>
        <dbReference type="ARBA" id="ARBA00023237"/>
    </source>
</evidence>
<dbReference type="Gene3D" id="2.170.130.10">
    <property type="entry name" value="TonB-dependent receptor, plug domain"/>
    <property type="match status" value="1"/>
</dbReference>
<feature type="signal peptide" evidence="10">
    <location>
        <begin position="1"/>
        <end position="20"/>
    </location>
</feature>
<comment type="similarity">
    <text evidence="8 9">Belongs to the TonB-dependent receptor family.</text>
</comment>
<keyword evidence="5 9" id="KW-0798">TonB box</keyword>
<evidence type="ECO:0000256" key="3">
    <source>
        <dbReference type="ARBA" id="ARBA00022452"/>
    </source>
</evidence>
<dbReference type="Pfam" id="PF13715">
    <property type="entry name" value="CarbopepD_reg_2"/>
    <property type="match status" value="1"/>
</dbReference>
<gene>
    <name evidence="13" type="ORF">HH214_12770</name>
</gene>
<dbReference type="KEGG" id="mrob:HH214_12770"/>
<organism evidence="13 14">
    <name type="scientific">Mucilaginibacter robiniae</name>
    <dbReference type="NCBI Taxonomy" id="2728022"/>
    <lineage>
        <taxon>Bacteria</taxon>
        <taxon>Pseudomonadati</taxon>
        <taxon>Bacteroidota</taxon>
        <taxon>Sphingobacteriia</taxon>
        <taxon>Sphingobacteriales</taxon>
        <taxon>Sphingobacteriaceae</taxon>
        <taxon>Mucilaginibacter</taxon>
    </lineage>
</organism>
<comment type="subcellular location">
    <subcellularLocation>
        <location evidence="1 8">Cell outer membrane</location>
        <topology evidence="1 8">Multi-pass membrane protein</topology>
    </subcellularLocation>
</comment>
<dbReference type="Gene3D" id="2.60.40.1120">
    <property type="entry name" value="Carboxypeptidase-like, regulatory domain"/>
    <property type="match status" value="1"/>
</dbReference>
<evidence type="ECO:0000256" key="9">
    <source>
        <dbReference type="RuleBase" id="RU003357"/>
    </source>
</evidence>
<dbReference type="Proteomes" id="UP000503278">
    <property type="component" value="Chromosome"/>
</dbReference>
<evidence type="ECO:0000256" key="4">
    <source>
        <dbReference type="ARBA" id="ARBA00022692"/>
    </source>
</evidence>
<dbReference type="InterPro" id="IPR023996">
    <property type="entry name" value="TonB-dep_OMP_SusC/RagA"/>
</dbReference>
<dbReference type="PROSITE" id="PS52016">
    <property type="entry name" value="TONB_DEPENDENT_REC_3"/>
    <property type="match status" value="1"/>
</dbReference>
<dbReference type="EMBL" id="CP051682">
    <property type="protein sequence ID" value="QJD96683.1"/>
    <property type="molecule type" value="Genomic_DNA"/>
</dbReference>
<evidence type="ECO:0000256" key="6">
    <source>
        <dbReference type="ARBA" id="ARBA00023136"/>
    </source>
</evidence>
<name>A0A7L5E757_9SPHI</name>
<sequence>MTKNLLIFLFTLLYSIATFGQNRSVNGKVTAQNDGSPLPGVSVSVKGTSSGTQTDSQGNFTLNVSPGAKVLVFTYIGFKQKEVVITGGTIGVVLQEDQQSLNEVIVTGYNTQNKREVSGSVTTIRGDQVSQVPLASFDQALQGRAAGVLVESNSGQPGAPAYITIRGRGSVLGGTTPLYILDGIEITARDFASLNPNDFASFNILKDAVATAQYGSRGSNGVVVITSKQGQSGRPVIRYDLQLGRSKAPENKLRVMNTDEKLDYELVNGNPNGWTDAEIAAFRKIHTDWEKIFFQTGTTKSHNLSISGGSDRTKYLISGNIFDQTGTVPTTGLKRYTGRVNVSSGTKDWDFGLNSTLGYSDLKATAEANTTVSAPLNAIRWSNPYLAPYNADGTYTQNPTGQPNPLPELLENKNLSGEMKLVGNVYAVYRVPVIPGLFAKVNGGADYTSTETSVYYSPLTNEGIGSTGGKGALSRGYDKFVRYTLTSSIGYNRKFGTDHNLSATLFNEVVKGTDSNFGFTGYGLGGAFENEAGITPGNATNNFIPTVRGSGTENALLSYFAIINYSYKDRYFLQLNGRRDGSSRFGANYRYANFGSAGLSWVVSNESFFEPVKNIFSDFKFKVSYGSAGNQSGLGDFQSLELYSRTVYNGVSGLSQTQLASPNLTWEQRKTFNTGIEFTAFKGRIGGTLEYYNALTDKLLLNQQLSRTTGYTSITSNLGAMRNSGIEASLNVDVLKTRRIRWNLYGNFTYNKNRVTKLYAGQNEITDDISIIRPGTSFNSLYLVRYAGVDPANGNSIYLDKNGNPTETYNANDRVLVGSTEIPYFGGFGTVVSYKGLELNTLFSFVKGNKIYNNDRANVENPDLSFDNISADLSREWRTPGQITDIPRATQTLVSGTTRFVEDGSFLRLRNVTLSYDLPKKLISAIKISSLRFFVQGQNLATWSKFRGFDPEVTSSTANGSAGTLTGSQYPALRTITAGLSVGL</sequence>
<dbReference type="Gene3D" id="2.40.170.20">
    <property type="entry name" value="TonB-dependent receptor, beta-barrel domain"/>
    <property type="match status" value="1"/>
</dbReference>
<keyword evidence="3 8" id="KW-1134">Transmembrane beta strand</keyword>
<feature type="domain" description="TonB-dependent receptor plug" evidence="12">
    <location>
        <begin position="114"/>
        <end position="222"/>
    </location>
</feature>
<proteinExistence type="inferred from homology"/>
<protein>
    <submittedName>
        <fullName evidence="13">TonB-dependent receptor</fullName>
    </submittedName>
</protein>
<evidence type="ECO:0000259" key="11">
    <source>
        <dbReference type="Pfam" id="PF00593"/>
    </source>
</evidence>
<keyword evidence="6 8" id="KW-0472">Membrane</keyword>
<evidence type="ECO:0000313" key="13">
    <source>
        <dbReference type="EMBL" id="QJD96683.1"/>
    </source>
</evidence>
<dbReference type="NCBIfam" id="TIGR04056">
    <property type="entry name" value="OMP_RagA_SusC"/>
    <property type="match status" value="1"/>
</dbReference>
<keyword evidence="4 8" id="KW-0812">Transmembrane</keyword>
<dbReference type="SUPFAM" id="SSF49464">
    <property type="entry name" value="Carboxypeptidase regulatory domain-like"/>
    <property type="match status" value="1"/>
</dbReference>
<dbReference type="InterPro" id="IPR023997">
    <property type="entry name" value="TonB-dep_OMP_SusC/RagA_CS"/>
</dbReference>
<evidence type="ECO:0000256" key="1">
    <source>
        <dbReference type="ARBA" id="ARBA00004571"/>
    </source>
</evidence>
<dbReference type="InterPro" id="IPR008969">
    <property type="entry name" value="CarboxyPept-like_regulatory"/>
</dbReference>
<dbReference type="AlphaFoldDB" id="A0A7L5E757"/>
<dbReference type="RefSeq" id="WP_169608216.1">
    <property type="nucleotide sequence ID" value="NZ_CP051682.1"/>
</dbReference>
<dbReference type="InterPro" id="IPR012910">
    <property type="entry name" value="Plug_dom"/>
</dbReference>
<evidence type="ECO:0000256" key="5">
    <source>
        <dbReference type="ARBA" id="ARBA00023077"/>
    </source>
</evidence>
<evidence type="ECO:0000313" key="14">
    <source>
        <dbReference type="Proteomes" id="UP000503278"/>
    </source>
</evidence>
<evidence type="ECO:0000259" key="12">
    <source>
        <dbReference type="Pfam" id="PF07715"/>
    </source>
</evidence>
<evidence type="ECO:0000256" key="8">
    <source>
        <dbReference type="PROSITE-ProRule" id="PRU01360"/>
    </source>
</evidence>
<dbReference type="GO" id="GO:0009279">
    <property type="term" value="C:cell outer membrane"/>
    <property type="evidence" value="ECO:0007669"/>
    <property type="project" value="UniProtKB-SubCell"/>
</dbReference>
<dbReference type="InterPro" id="IPR039426">
    <property type="entry name" value="TonB-dep_rcpt-like"/>
</dbReference>
<keyword evidence="10" id="KW-0732">Signal</keyword>
<keyword evidence="13" id="KW-0675">Receptor</keyword>
<dbReference type="Pfam" id="PF00593">
    <property type="entry name" value="TonB_dep_Rec_b-barrel"/>
    <property type="match status" value="1"/>
</dbReference>
<dbReference type="InterPro" id="IPR036942">
    <property type="entry name" value="Beta-barrel_TonB_sf"/>
</dbReference>